<protein>
    <submittedName>
        <fullName evidence="1">Uncharacterized protein</fullName>
    </submittedName>
</protein>
<proteinExistence type="predicted"/>
<reference evidence="1" key="1">
    <citation type="journal article" date="2014" name="Front. Microbiol.">
        <title>High frequency of phylogenetically diverse reductive dehalogenase-homologous genes in deep subseafloor sedimentary metagenomes.</title>
        <authorList>
            <person name="Kawai M."/>
            <person name="Futagami T."/>
            <person name="Toyoda A."/>
            <person name="Takaki Y."/>
            <person name="Nishi S."/>
            <person name="Hori S."/>
            <person name="Arai W."/>
            <person name="Tsubouchi T."/>
            <person name="Morono Y."/>
            <person name="Uchiyama I."/>
            <person name="Ito T."/>
            <person name="Fujiyama A."/>
            <person name="Inagaki F."/>
            <person name="Takami H."/>
        </authorList>
    </citation>
    <scope>NUCLEOTIDE SEQUENCE</scope>
    <source>
        <strain evidence="1">Expedition CK06-06</strain>
    </source>
</reference>
<dbReference type="AlphaFoldDB" id="X0U603"/>
<comment type="caution">
    <text evidence="1">The sequence shown here is derived from an EMBL/GenBank/DDBJ whole genome shotgun (WGS) entry which is preliminary data.</text>
</comment>
<organism evidence="1">
    <name type="scientific">marine sediment metagenome</name>
    <dbReference type="NCBI Taxonomy" id="412755"/>
    <lineage>
        <taxon>unclassified sequences</taxon>
        <taxon>metagenomes</taxon>
        <taxon>ecological metagenomes</taxon>
    </lineage>
</organism>
<feature type="non-terminal residue" evidence="1">
    <location>
        <position position="301"/>
    </location>
</feature>
<feature type="non-terminal residue" evidence="1">
    <location>
        <position position="1"/>
    </location>
</feature>
<dbReference type="Gene3D" id="3.20.20.80">
    <property type="entry name" value="Glycosidases"/>
    <property type="match status" value="1"/>
</dbReference>
<accession>X0U603</accession>
<dbReference type="InterPro" id="IPR017853">
    <property type="entry name" value="GH"/>
</dbReference>
<name>X0U603_9ZZZZ</name>
<gene>
    <name evidence="1" type="ORF">S01H1_19649</name>
</gene>
<evidence type="ECO:0000313" key="1">
    <source>
        <dbReference type="EMBL" id="GAF95802.1"/>
    </source>
</evidence>
<dbReference type="EMBL" id="BARS01010639">
    <property type="protein sequence ID" value="GAF95802.1"/>
    <property type="molecule type" value="Genomic_DNA"/>
</dbReference>
<sequence>VIWWGGRITSPENIRTEIKEEIDRYHAMGIRYIVPISLVDIEDSIDLSVIKEVSSDMMEATVRKLDGTPLVLIENFGGDPEATQYAYDINHPRWLQYVIEQALAAVDAGADGISIDDVGGNRQWVENGLGSFNPVSEAGFRLYLKDKYSLAQLGELGIADIDSFDYSDYLIERGWTVDSLRLKDYPYRADFPLHDDFYDFQTKATAESISLIIKTAKQYAQEEYSRPLVFTECCEYRDCAAQHIKPYFDILTAGGMYGKQRSFQHMVAYKLGVAVNKSPIVAWLGDTEALFSHYDIPDLYA</sequence>
<dbReference type="SUPFAM" id="SSF51445">
    <property type="entry name" value="(Trans)glycosidases"/>
    <property type="match status" value="1"/>
</dbReference>